<name>U5D074_AMBTC</name>
<evidence type="ECO:0000256" key="13">
    <source>
        <dbReference type="ARBA" id="ARBA00048112"/>
    </source>
</evidence>
<dbReference type="Pfam" id="PF01536">
    <property type="entry name" value="SAM_decarbox"/>
    <property type="match status" value="1"/>
</dbReference>
<comment type="similarity">
    <text evidence="3">Belongs to the eukaryotic AdoMetDC family.</text>
</comment>
<keyword evidence="6" id="KW-0210">Decarboxylase</keyword>
<keyword evidence="11" id="KW-0704">Schiff base</keyword>
<keyword evidence="10" id="KW-0456">Lyase</keyword>
<dbReference type="GO" id="GO:0008295">
    <property type="term" value="P:spermidine biosynthetic process"/>
    <property type="evidence" value="ECO:0007669"/>
    <property type="project" value="UniProtKB-KW"/>
</dbReference>
<dbReference type="AlphaFoldDB" id="U5D074"/>
<dbReference type="Gramene" id="ERN15829">
    <property type="protein sequence ID" value="ERN15829"/>
    <property type="gene ID" value="AMTR_s00039p00161270"/>
</dbReference>
<dbReference type="InterPro" id="IPR048283">
    <property type="entry name" value="AdoMetDC-like"/>
</dbReference>
<dbReference type="UniPathway" id="UPA00331">
    <property type="reaction ID" value="UER00451"/>
</dbReference>
<evidence type="ECO:0000256" key="9">
    <source>
        <dbReference type="ARBA" id="ARBA00023145"/>
    </source>
</evidence>
<dbReference type="PANTHER" id="PTHR11570">
    <property type="entry name" value="S-ADENOSYLMETHIONINE DECARBOXYLASE"/>
    <property type="match status" value="1"/>
</dbReference>
<dbReference type="SUPFAM" id="SSF56276">
    <property type="entry name" value="S-adenosylmethionine decarboxylase"/>
    <property type="match status" value="1"/>
</dbReference>
<dbReference type="eggNOG" id="KOG0788">
    <property type="taxonomic scope" value="Eukaryota"/>
</dbReference>
<dbReference type="HOGENOM" id="CLU_2500926_0_0_1"/>
<evidence type="ECO:0000256" key="7">
    <source>
        <dbReference type="ARBA" id="ARBA00023066"/>
    </source>
</evidence>
<dbReference type="EC" id="4.1.1.50" evidence="4"/>
<dbReference type="GO" id="GO:0004014">
    <property type="term" value="F:adenosylmethionine decarboxylase activity"/>
    <property type="evidence" value="ECO:0007669"/>
    <property type="project" value="UniProtKB-EC"/>
</dbReference>
<keyword evidence="9" id="KW-0865">Zymogen</keyword>
<evidence type="ECO:0000256" key="2">
    <source>
        <dbReference type="ARBA" id="ARBA00004911"/>
    </source>
</evidence>
<keyword evidence="8" id="KW-0620">Polyamine biosynthesis</keyword>
<dbReference type="InterPro" id="IPR016067">
    <property type="entry name" value="S-AdoMet_deCO2ase_core"/>
</dbReference>
<dbReference type="PANTHER" id="PTHR11570:SF0">
    <property type="entry name" value="S-ADENOSYLMETHIONINE DECARBOXYLASE PROENZYME"/>
    <property type="match status" value="1"/>
</dbReference>
<dbReference type="FunFam" id="3.30.360.50:FF:000001">
    <property type="entry name" value="S-adenosylmethionine decarboxylase proenzyme"/>
    <property type="match status" value="1"/>
</dbReference>
<dbReference type="EMBL" id="KI392495">
    <property type="protein sequence ID" value="ERN15829.1"/>
    <property type="molecule type" value="Genomic_DNA"/>
</dbReference>
<gene>
    <name evidence="14" type="ORF">AMTR_s00039p00161270</name>
</gene>
<evidence type="ECO:0000256" key="5">
    <source>
        <dbReference type="ARBA" id="ARBA00022691"/>
    </source>
</evidence>
<comment type="cofactor">
    <cofactor evidence="1">
        <name>pyruvate</name>
        <dbReference type="ChEBI" id="CHEBI:15361"/>
    </cofactor>
</comment>
<evidence type="ECO:0000256" key="1">
    <source>
        <dbReference type="ARBA" id="ARBA00001928"/>
    </source>
</evidence>
<organism evidence="14 15">
    <name type="scientific">Amborella trichopoda</name>
    <dbReference type="NCBI Taxonomy" id="13333"/>
    <lineage>
        <taxon>Eukaryota</taxon>
        <taxon>Viridiplantae</taxon>
        <taxon>Streptophyta</taxon>
        <taxon>Embryophyta</taxon>
        <taxon>Tracheophyta</taxon>
        <taxon>Spermatophyta</taxon>
        <taxon>Magnoliopsida</taxon>
        <taxon>Amborellales</taxon>
        <taxon>Amborellaceae</taxon>
        <taxon>Amborella</taxon>
    </lineage>
</organism>
<evidence type="ECO:0000313" key="14">
    <source>
        <dbReference type="EMBL" id="ERN15829.1"/>
    </source>
</evidence>
<evidence type="ECO:0000256" key="4">
    <source>
        <dbReference type="ARBA" id="ARBA00012357"/>
    </source>
</evidence>
<accession>U5D074</accession>
<dbReference type="Proteomes" id="UP000017836">
    <property type="component" value="Unassembled WGS sequence"/>
</dbReference>
<keyword evidence="7" id="KW-0745">Spermidine biosynthesis</keyword>
<keyword evidence="12" id="KW-0670">Pyruvate</keyword>
<protein>
    <recommendedName>
        <fullName evidence="4">adenosylmethionine decarboxylase</fullName>
        <ecNumber evidence="4">4.1.1.50</ecNumber>
    </recommendedName>
</protein>
<sequence>MFPCTLNVLCIRNAFDFPIGFEGFEKLLEIMFSEPSAFVDPKGLGLRALSRAQIEEILDFARCTINDYSIVDSFSNEFFDSYVLSK</sequence>
<keyword evidence="15" id="KW-1185">Reference proteome</keyword>
<evidence type="ECO:0000256" key="12">
    <source>
        <dbReference type="ARBA" id="ARBA00023317"/>
    </source>
</evidence>
<evidence type="ECO:0000256" key="8">
    <source>
        <dbReference type="ARBA" id="ARBA00023115"/>
    </source>
</evidence>
<evidence type="ECO:0000256" key="10">
    <source>
        <dbReference type="ARBA" id="ARBA00023239"/>
    </source>
</evidence>
<dbReference type="STRING" id="13333.U5D074"/>
<dbReference type="Gene3D" id="3.30.360.50">
    <property type="entry name" value="S-adenosylmethionine decarboxylase"/>
    <property type="match status" value="1"/>
</dbReference>
<comment type="pathway">
    <text evidence="2">Amine and polyamine biosynthesis; S-adenosylmethioninamine biosynthesis; S-adenosylmethioninamine from S-adenosyl-L-methionine: step 1/1.</text>
</comment>
<evidence type="ECO:0000256" key="6">
    <source>
        <dbReference type="ARBA" id="ARBA00022793"/>
    </source>
</evidence>
<keyword evidence="5" id="KW-0949">S-adenosyl-L-methionine</keyword>
<evidence type="ECO:0000256" key="3">
    <source>
        <dbReference type="ARBA" id="ARBA00008466"/>
    </source>
</evidence>
<proteinExistence type="inferred from homology"/>
<comment type="catalytic activity">
    <reaction evidence="13">
        <text>S-adenosyl-L-methionine + H(+) = S-adenosyl 3-(methylsulfanyl)propylamine + CO2</text>
        <dbReference type="Rhea" id="RHEA:15981"/>
        <dbReference type="ChEBI" id="CHEBI:15378"/>
        <dbReference type="ChEBI" id="CHEBI:16526"/>
        <dbReference type="ChEBI" id="CHEBI:57443"/>
        <dbReference type="ChEBI" id="CHEBI:59789"/>
        <dbReference type="EC" id="4.1.1.50"/>
    </reaction>
</comment>
<evidence type="ECO:0000313" key="15">
    <source>
        <dbReference type="Proteomes" id="UP000017836"/>
    </source>
</evidence>
<evidence type="ECO:0000256" key="11">
    <source>
        <dbReference type="ARBA" id="ARBA00023270"/>
    </source>
</evidence>
<reference evidence="15" key="1">
    <citation type="journal article" date="2013" name="Science">
        <title>The Amborella genome and the evolution of flowering plants.</title>
        <authorList>
            <consortium name="Amborella Genome Project"/>
        </authorList>
    </citation>
    <scope>NUCLEOTIDE SEQUENCE [LARGE SCALE GENOMIC DNA]</scope>
</reference>